<protein>
    <submittedName>
        <fullName evidence="2">Uncharacterized protein</fullName>
    </submittedName>
</protein>
<feature type="transmembrane region" description="Helical" evidence="1">
    <location>
        <begin position="29"/>
        <end position="47"/>
    </location>
</feature>
<evidence type="ECO:0000256" key="1">
    <source>
        <dbReference type="SAM" id="Phobius"/>
    </source>
</evidence>
<keyword evidence="3" id="KW-1185">Reference proteome</keyword>
<keyword evidence="1" id="KW-0812">Transmembrane</keyword>
<gene>
    <name evidence="2" type="ordered locus">Sulku_0807</name>
</gene>
<dbReference type="OrthoDB" id="5325929at2"/>
<dbReference type="EMBL" id="CP002355">
    <property type="protein sequence ID" value="ADR33473.1"/>
    <property type="molecule type" value="Genomic_DNA"/>
</dbReference>
<dbReference type="HOGENOM" id="CLU_2182624_0_0_7"/>
<organism evidence="2 3">
    <name type="scientific">Sulfuricurvum kujiense (strain ATCC BAA-921 / DSM 16994 / JCM 11577 / YK-1)</name>
    <dbReference type="NCBI Taxonomy" id="709032"/>
    <lineage>
        <taxon>Bacteria</taxon>
        <taxon>Pseudomonadati</taxon>
        <taxon>Campylobacterota</taxon>
        <taxon>Epsilonproteobacteria</taxon>
        <taxon>Campylobacterales</taxon>
        <taxon>Sulfurimonadaceae</taxon>
        <taxon>Sulfuricurvum</taxon>
    </lineage>
</organism>
<dbReference type="KEGG" id="sku:Sulku_0807"/>
<evidence type="ECO:0000313" key="2">
    <source>
        <dbReference type="EMBL" id="ADR33473.1"/>
    </source>
</evidence>
<proteinExistence type="predicted"/>
<sequence>MGYLLWFGIVALVFALMHFFTELSAKQKGIISLVVTLLVIGAIAYNIRSDRDREQVNSVVLKYEQGQMLMCRGTEVNSTTFDYSVGTQSFVGNRGTKYFQQIFNARECQ</sequence>
<dbReference type="AlphaFoldDB" id="E4U1V5"/>
<dbReference type="Proteomes" id="UP000008721">
    <property type="component" value="Chromosome"/>
</dbReference>
<accession>E4U1V5</accession>
<dbReference type="RefSeq" id="WP_013459670.1">
    <property type="nucleotide sequence ID" value="NC_014762.1"/>
</dbReference>
<dbReference type="STRING" id="709032.Sulku_0807"/>
<evidence type="ECO:0000313" key="3">
    <source>
        <dbReference type="Proteomes" id="UP000008721"/>
    </source>
</evidence>
<keyword evidence="1" id="KW-1133">Transmembrane helix</keyword>
<reference evidence="2 3" key="1">
    <citation type="journal article" date="2012" name="Stand. Genomic Sci.">
        <title>Complete genome sequence of the sulfur compounds oxidizing chemolithoautotroph Sulfuricurvum kujiense type strain (YK-1(T)).</title>
        <authorList>
            <person name="Han C."/>
            <person name="Kotsyurbenko O."/>
            <person name="Chertkov O."/>
            <person name="Held B."/>
            <person name="Lapidus A."/>
            <person name="Nolan M."/>
            <person name="Lucas S."/>
            <person name="Hammon N."/>
            <person name="Deshpande S."/>
            <person name="Cheng J.F."/>
            <person name="Tapia R."/>
            <person name="Goodwin L.A."/>
            <person name="Pitluck S."/>
            <person name="Liolios K."/>
            <person name="Pagani I."/>
            <person name="Ivanova N."/>
            <person name="Mavromatis K."/>
            <person name="Mikhailova N."/>
            <person name="Pati A."/>
            <person name="Chen A."/>
            <person name="Palaniappan K."/>
            <person name="Land M."/>
            <person name="Hauser L."/>
            <person name="Chang Y.J."/>
            <person name="Jeffries C.D."/>
            <person name="Brambilla E.M."/>
            <person name="Rohde M."/>
            <person name="Spring S."/>
            <person name="Sikorski J."/>
            <person name="Goker M."/>
            <person name="Woyke T."/>
            <person name="Bristow J."/>
            <person name="Eisen J.A."/>
            <person name="Markowitz V."/>
            <person name="Hugenholtz P."/>
            <person name="Kyrpides N.C."/>
            <person name="Klenk H.P."/>
            <person name="Detter J.C."/>
        </authorList>
    </citation>
    <scope>NUCLEOTIDE SEQUENCE [LARGE SCALE GENOMIC DNA]</scope>
    <source>
        <strain evidence="3">ATCC BAA-921 / DSM 16994 / JCM 11577 / YK-1</strain>
    </source>
</reference>
<keyword evidence="1" id="KW-0472">Membrane</keyword>
<name>E4U1V5_SULKY</name>